<dbReference type="Gene3D" id="3.30.70.1230">
    <property type="entry name" value="Nucleotide cyclase"/>
    <property type="match status" value="1"/>
</dbReference>
<dbReference type="AlphaFoldDB" id="A0A1F6D3W0"/>
<dbReference type="InterPro" id="IPR050697">
    <property type="entry name" value="Adenylyl/Guanylyl_Cyclase_3/4"/>
</dbReference>
<dbReference type="GO" id="GO:0009190">
    <property type="term" value="P:cyclic nucleotide biosynthetic process"/>
    <property type="evidence" value="ECO:0007669"/>
    <property type="project" value="InterPro"/>
</dbReference>
<dbReference type="InterPro" id="IPR029787">
    <property type="entry name" value="Nucleotide_cyclase"/>
</dbReference>
<comment type="caution">
    <text evidence="2">The sequence shown here is derived from an EMBL/GenBank/DDBJ whole genome shotgun (WGS) entry which is preliminary data.</text>
</comment>
<reference evidence="2 3" key="1">
    <citation type="journal article" date="2016" name="Nat. Commun.">
        <title>Thousands of microbial genomes shed light on interconnected biogeochemical processes in an aquifer system.</title>
        <authorList>
            <person name="Anantharaman K."/>
            <person name="Brown C.T."/>
            <person name="Hug L.A."/>
            <person name="Sharon I."/>
            <person name="Castelle C.J."/>
            <person name="Probst A.J."/>
            <person name="Thomas B.C."/>
            <person name="Singh A."/>
            <person name="Wilkins M.J."/>
            <person name="Karaoz U."/>
            <person name="Brodie E.L."/>
            <person name="Williams K.H."/>
            <person name="Hubbard S.S."/>
            <person name="Banfield J.F."/>
        </authorList>
    </citation>
    <scope>NUCLEOTIDE SEQUENCE [LARGE SCALE GENOMIC DNA]</scope>
    <source>
        <strain evidence="3">RIFCSPLOWO2_12_FULL_64_10</strain>
    </source>
</reference>
<name>A0A1F6D3W0_HANXR</name>
<protein>
    <recommendedName>
        <fullName evidence="1">Guanylate cyclase domain-containing protein</fullName>
    </recommendedName>
</protein>
<dbReference type="PANTHER" id="PTHR43081">
    <property type="entry name" value="ADENYLATE CYCLASE, TERMINAL-DIFFERENTIATION SPECIFIC-RELATED"/>
    <property type="match status" value="1"/>
</dbReference>
<gene>
    <name evidence="2" type="ORF">A3F84_15860</name>
</gene>
<dbReference type="Pfam" id="PF00211">
    <property type="entry name" value="Guanylate_cyc"/>
    <property type="match status" value="1"/>
</dbReference>
<dbReference type="Proteomes" id="UP000178606">
    <property type="component" value="Unassembled WGS sequence"/>
</dbReference>
<dbReference type="GO" id="GO:0035556">
    <property type="term" value="P:intracellular signal transduction"/>
    <property type="evidence" value="ECO:0007669"/>
    <property type="project" value="InterPro"/>
</dbReference>
<dbReference type="SUPFAM" id="SSF55073">
    <property type="entry name" value="Nucleotide cyclase"/>
    <property type="match status" value="1"/>
</dbReference>
<dbReference type="CDD" id="cd07302">
    <property type="entry name" value="CHD"/>
    <property type="match status" value="1"/>
</dbReference>
<dbReference type="GO" id="GO:0004016">
    <property type="term" value="F:adenylate cyclase activity"/>
    <property type="evidence" value="ECO:0007669"/>
    <property type="project" value="UniProtKB-ARBA"/>
</dbReference>
<dbReference type="EMBL" id="MFKF01000051">
    <property type="protein sequence ID" value="OGG56047.1"/>
    <property type="molecule type" value="Genomic_DNA"/>
</dbReference>
<dbReference type="SMART" id="SM00044">
    <property type="entry name" value="CYCc"/>
    <property type="match status" value="1"/>
</dbReference>
<dbReference type="InterPro" id="IPR001054">
    <property type="entry name" value="A/G_cyclase"/>
</dbReference>
<sequence>MIFTDMQDFTRRSAEGSIVEVMALLDLHDRLLIPPIEKHGGRVVKKIGDALMATFDDPLSAVLAAVDAQRALRDHNRGAPPDRQIRVRIGINAGRVILKENDVYGDPVNVASRVEGLARPEQILITQDVRDLIDEARLKLAALGPQKLKGKPEPVAVFEVQYA</sequence>
<organism evidence="2 3">
    <name type="scientific">Handelsmanbacteria sp. (strain RIFCSPLOWO2_12_FULL_64_10)</name>
    <dbReference type="NCBI Taxonomy" id="1817868"/>
    <lineage>
        <taxon>Bacteria</taxon>
        <taxon>Candidatus Handelsmaniibacteriota</taxon>
    </lineage>
</organism>
<proteinExistence type="predicted"/>
<accession>A0A1F6D3W0</accession>
<evidence type="ECO:0000313" key="3">
    <source>
        <dbReference type="Proteomes" id="UP000178606"/>
    </source>
</evidence>
<dbReference type="PANTHER" id="PTHR43081:SF1">
    <property type="entry name" value="ADENYLATE CYCLASE, TERMINAL-DIFFERENTIATION SPECIFIC"/>
    <property type="match status" value="1"/>
</dbReference>
<dbReference type="PROSITE" id="PS50125">
    <property type="entry name" value="GUANYLATE_CYCLASE_2"/>
    <property type="match status" value="1"/>
</dbReference>
<feature type="domain" description="Guanylate cyclase" evidence="1">
    <location>
        <begin position="1"/>
        <end position="115"/>
    </location>
</feature>
<evidence type="ECO:0000313" key="2">
    <source>
        <dbReference type="EMBL" id="OGG56047.1"/>
    </source>
</evidence>
<evidence type="ECO:0000259" key="1">
    <source>
        <dbReference type="PROSITE" id="PS50125"/>
    </source>
</evidence>